<dbReference type="InterPro" id="IPR011712">
    <property type="entry name" value="Sig_transdc_His_kin_sub3_dim/P"/>
</dbReference>
<feature type="transmembrane region" description="Helical" evidence="5">
    <location>
        <begin position="151"/>
        <end position="168"/>
    </location>
</feature>
<dbReference type="InterPro" id="IPR036890">
    <property type="entry name" value="HATPase_C_sf"/>
</dbReference>
<keyword evidence="5" id="KW-1133">Transmembrane helix</keyword>
<dbReference type="Gene3D" id="3.30.565.10">
    <property type="entry name" value="Histidine kinase-like ATPase, C-terminal domain"/>
    <property type="match status" value="1"/>
</dbReference>
<evidence type="ECO:0000256" key="5">
    <source>
        <dbReference type="SAM" id="Phobius"/>
    </source>
</evidence>
<proteinExistence type="predicted"/>
<evidence type="ECO:0000256" key="2">
    <source>
        <dbReference type="ARBA" id="ARBA00022777"/>
    </source>
</evidence>
<dbReference type="Pfam" id="PF02518">
    <property type="entry name" value="HATPase_c"/>
    <property type="match status" value="1"/>
</dbReference>
<dbReference type="GO" id="GO:0046983">
    <property type="term" value="F:protein dimerization activity"/>
    <property type="evidence" value="ECO:0007669"/>
    <property type="project" value="InterPro"/>
</dbReference>
<evidence type="ECO:0000313" key="7">
    <source>
        <dbReference type="EMBL" id="MBO2452881.1"/>
    </source>
</evidence>
<keyword evidence="5" id="KW-0812">Transmembrane</keyword>
<dbReference type="GO" id="GO:0016020">
    <property type="term" value="C:membrane"/>
    <property type="evidence" value="ECO:0007669"/>
    <property type="project" value="InterPro"/>
</dbReference>
<protein>
    <submittedName>
        <fullName evidence="7">Sensor histidine kinase</fullName>
    </submittedName>
</protein>
<dbReference type="InterPro" id="IPR009081">
    <property type="entry name" value="PP-bd_ACP"/>
</dbReference>
<keyword evidence="8" id="KW-1185">Reference proteome</keyword>
<evidence type="ECO:0000256" key="3">
    <source>
        <dbReference type="ARBA" id="ARBA00023012"/>
    </source>
</evidence>
<accession>A0A939PQI5</accession>
<feature type="region of interest" description="Disordered" evidence="4">
    <location>
        <begin position="338"/>
        <end position="366"/>
    </location>
</feature>
<feature type="transmembrane region" description="Helical" evidence="5">
    <location>
        <begin position="109"/>
        <end position="139"/>
    </location>
</feature>
<dbReference type="CDD" id="cd16917">
    <property type="entry name" value="HATPase_UhpB-NarQ-NarX-like"/>
    <property type="match status" value="1"/>
</dbReference>
<organism evidence="7 8">
    <name type="scientific">Actinomadura barringtoniae</name>
    <dbReference type="NCBI Taxonomy" id="1427535"/>
    <lineage>
        <taxon>Bacteria</taxon>
        <taxon>Bacillati</taxon>
        <taxon>Actinomycetota</taxon>
        <taxon>Actinomycetes</taxon>
        <taxon>Streptosporangiales</taxon>
        <taxon>Thermomonosporaceae</taxon>
        <taxon>Actinomadura</taxon>
    </lineage>
</organism>
<sequence length="409" mass="43144">MTLLFGGNAECGDRLDWAADNSRRRRAFWAAFGLVYMVPVAGGVTEYHGVKLVIGWIALAAFASLYIATALSRASWHTEISRWTWALFSAFAVLCVTLPFALGPNWLGAAIYLSMICAMVLPMRLVPWGVVASAAMGLLQCWANGMDGSGTLTISVVALSLGMFMWAFRHARTLVQELQAARGEVARLAAVEERLRIARDLHDLLGHSLSLIVLKSELARRVGQKQPEKMVGEVNDIESVARQALADVRAAISGYRQRDLAEEILSARAVLTAAGIQAVVRRPDEPLPDVVDGLFGWAVREAVTNAVRHSRAKRCTITITRDGEGASLEVVDDGTGAADAAEADGSGVGGSGVGGSGGGFRPGNGLTGLSERIAEAGGSFAAAPVEGGGFRLSVHVPVARTVSPAQTPA</sequence>
<keyword evidence="3" id="KW-0902">Two-component regulatory system</keyword>
<dbReference type="RefSeq" id="WP_208260911.1">
    <property type="nucleotide sequence ID" value="NZ_JAGEOJ010000018.1"/>
</dbReference>
<keyword evidence="2 7" id="KW-0418">Kinase</keyword>
<evidence type="ECO:0000313" key="8">
    <source>
        <dbReference type="Proteomes" id="UP000669179"/>
    </source>
</evidence>
<dbReference type="InterPro" id="IPR050482">
    <property type="entry name" value="Sensor_HK_TwoCompSys"/>
</dbReference>
<reference evidence="7" key="1">
    <citation type="submission" date="2021-03" db="EMBL/GenBank/DDBJ databases">
        <authorList>
            <person name="Kanchanasin P."/>
            <person name="Saeng-In P."/>
            <person name="Phongsopitanun W."/>
            <person name="Yuki M."/>
            <person name="Kudo T."/>
            <person name="Ohkuma M."/>
            <person name="Tanasupawat S."/>
        </authorList>
    </citation>
    <scope>NUCLEOTIDE SEQUENCE</scope>
    <source>
        <strain evidence="7">GKU 128</strain>
    </source>
</reference>
<evidence type="ECO:0000259" key="6">
    <source>
        <dbReference type="PROSITE" id="PS50075"/>
    </source>
</evidence>
<dbReference type="SUPFAM" id="SSF55874">
    <property type="entry name" value="ATPase domain of HSP90 chaperone/DNA topoisomerase II/histidine kinase"/>
    <property type="match status" value="1"/>
</dbReference>
<feature type="transmembrane region" description="Helical" evidence="5">
    <location>
        <begin position="27"/>
        <end position="47"/>
    </location>
</feature>
<dbReference type="EMBL" id="JAGEOJ010000018">
    <property type="protein sequence ID" value="MBO2452881.1"/>
    <property type="molecule type" value="Genomic_DNA"/>
</dbReference>
<dbReference type="PANTHER" id="PTHR24421">
    <property type="entry name" value="NITRATE/NITRITE SENSOR PROTEIN NARX-RELATED"/>
    <property type="match status" value="1"/>
</dbReference>
<dbReference type="Proteomes" id="UP000669179">
    <property type="component" value="Unassembled WGS sequence"/>
</dbReference>
<evidence type="ECO:0000256" key="4">
    <source>
        <dbReference type="SAM" id="MobiDB-lite"/>
    </source>
</evidence>
<evidence type="ECO:0000256" key="1">
    <source>
        <dbReference type="ARBA" id="ARBA00022679"/>
    </source>
</evidence>
<feature type="transmembrane region" description="Helical" evidence="5">
    <location>
        <begin position="83"/>
        <end position="103"/>
    </location>
</feature>
<comment type="caution">
    <text evidence="7">The sequence shown here is derived from an EMBL/GenBank/DDBJ whole genome shotgun (WGS) entry which is preliminary data.</text>
</comment>
<dbReference type="PROSITE" id="PS50075">
    <property type="entry name" value="CARRIER"/>
    <property type="match status" value="1"/>
</dbReference>
<dbReference type="InterPro" id="IPR003594">
    <property type="entry name" value="HATPase_dom"/>
</dbReference>
<feature type="compositionally biased region" description="Gly residues" evidence="4">
    <location>
        <begin position="346"/>
        <end position="366"/>
    </location>
</feature>
<dbReference type="AlphaFoldDB" id="A0A939PQI5"/>
<feature type="transmembrane region" description="Helical" evidence="5">
    <location>
        <begin position="53"/>
        <end position="71"/>
    </location>
</feature>
<dbReference type="GO" id="GO:0000155">
    <property type="term" value="F:phosphorelay sensor kinase activity"/>
    <property type="evidence" value="ECO:0007669"/>
    <property type="project" value="InterPro"/>
</dbReference>
<keyword evidence="1" id="KW-0808">Transferase</keyword>
<dbReference type="Pfam" id="PF07730">
    <property type="entry name" value="HisKA_3"/>
    <property type="match status" value="1"/>
</dbReference>
<feature type="domain" description="Carrier" evidence="6">
    <location>
        <begin position="172"/>
        <end position="248"/>
    </location>
</feature>
<dbReference type="PANTHER" id="PTHR24421:SF63">
    <property type="entry name" value="SENSOR HISTIDINE KINASE DESK"/>
    <property type="match status" value="1"/>
</dbReference>
<gene>
    <name evidence="7" type="ORF">J4573_37720</name>
</gene>
<keyword evidence="5" id="KW-0472">Membrane</keyword>
<name>A0A939PQI5_9ACTN</name>
<dbReference type="Gene3D" id="1.20.5.1930">
    <property type="match status" value="1"/>
</dbReference>